<evidence type="ECO:0000259" key="16">
    <source>
        <dbReference type="Pfam" id="PF02563"/>
    </source>
</evidence>
<keyword evidence="14" id="KW-0449">Lipoprotein</keyword>
<keyword evidence="7" id="KW-0732">Signal</keyword>
<evidence type="ECO:0000256" key="10">
    <source>
        <dbReference type="ARBA" id="ARBA00023114"/>
    </source>
</evidence>
<dbReference type="Gene3D" id="3.10.560.10">
    <property type="entry name" value="Outer membrane lipoprotein wza domain like"/>
    <property type="match status" value="2"/>
</dbReference>
<keyword evidence="4" id="KW-1134">Transmembrane beta strand</keyword>
<comment type="subcellular location">
    <subcellularLocation>
        <location evidence="1">Cell outer membrane</location>
        <topology evidence="1">Multi-pass membrane protein</topology>
    </subcellularLocation>
</comment>
<keyword evidence="3" id="KW-0813">Transport</keyword>
<evidence type="ECO:0000256" key="8">
    <source>
        <dbReference type="ARBA" id="ARBA00023047"/>
    </source>
</evidence>
<feature type="domain" description="SLBB" evidence="17">
    <location>
        <begin position="285"/>
        <end position="386"/>
    </location>
</feature>
<organism evidence="18">
    <name type="scientific">Polaromonas hydrogenivorans</name>
    <dbReference type="NCBI Taxonomy" id="335476"/>
    <lineage>
        <taxon>Bacteria</taxon>
        <taxon>Pseudomonadati</taxon>
        <taxon>Pseudomonadota</taxon>
        <taxon>Betaproteobacteria</taxon>
        <taxon>Burkholderiales</taxon>
        <taxon>Comamonadaceae</taxon>
        <taxon>Polaromonas</taxon>
    </lineage>
</organism>
<dbReference type="PANTHER" id="PTHR33619">
    <property type="entry name" value="POLYSACCHARIDE EXPORT PROTEIN GFCE-RELATED"/>
    <property type="match status" value="1"/>
</dbReference>
<gene>
    <name evidence="18" type="ORF">ABLV49_05270</name>
</gene>
<evidence type="ECO:0000256" key="14">
    <source>
        <dbReference type="ARBA" id="ARBA00023288"/>
    </source>
</evidence>
<evidence type="ECO:0000256" key="12">
    <source>
        <dbReference type="ARBA" id="ARBA00023139"/>
    </source>
</evidence>
<reference evidence="18" key="1">
    <citation type="submission" date="2024-05" db="EMBL/GenBank/DDBJ databases">
        <authorList>
            <person name="Bunk B."/>
            <person name="Swiderski J."/>
            <person name="Sproer C."/>
            <person name="Thiel V."/>
        </authorList>
    </citation>
    <scope>NUCLEOTIDE SEQUENCE</scope>
    <source>
        <strain evidence="18">DSM 17735</strain>
    </source>
</reference>
<proteinExistence type="inferred from homology"/>
<dbReference type="GO" id="GO:0046930">
    <property type="term" value="C:pore complex"/>
    <property type="evidence" value="ECO:0007669"/>
    <property type="project" value="UniProtKB-KW"/>
</dbReference>
<dbReference type="PROSITE" id="PS51257">
    <property type="entry name" value="PROKAR_LIPOPROTEIN"/>
    <property type="match status" value="1"/>
</dbReference>
<keyword evidence="12" id="KW-0564">Palmitate</keyword>
<keyword evidence="10" id="KW-0626">Porin</keyword>
<dbReference type="GO" id="GO:0015159">
    <property type="term" value="F:polysaccharide transmembrane transporter activity"/>
    <property type="evidence" value="ECO:0007669"/>
    <property type="project" value="InterPro"/>
</dbReference>
<dbReference type="Gene3D" id="3.30.1950.10">
    <property type="entry name" value="wza like domain"/>
    <property type="match status" value="1"/>
</dbReference>
<keyword evidence="11" id="KW-0472">Membrane</keyword>
<dbReference type="Pfam" id="PF22461">
    <property type="entry name" value="SLBB_2"/>
    <property type="match status" value="2"/>
</dbReference>
<dbReference type="EMBL" id="CP157675">
    <property type="protein sequence ID" value="XBP71215.1"/>
    <property type="molecule type" value="Genomic_DNA"/>
</dbReference>
<dbReference type="RefSeq" id="WP_349280578.1">
    <property type="nucleotide sequence ID" value="NZ_CBCSCU010000021.1"/>
</dbReference>
<keyword evidence="8" id="KW-0625">Polysaccharide transport</keyword>
<evidence type="ECO:0000313" key="18">
    <source>
        <dbReference type="EMBL" id="XBP71215.1"/>
    </source>
</evidence>
<dbReference type="InterPro" id="IPR049712">
    <property type="entry name" value="Poly_export"/>
</dbReference>
<evidence type="ECO:0000256" key="9">
    <source>
        <dbReference type="ARBA" id="ARBA00023065"/>
    </source>
</evidence>
<feature type="domain" description="Polysaccharide export protein N-terminal" evidence="16">
    <location>
        <begin position="102"/>
        <end position="194"/>
    </location>
</feature>
<feature type="region of interest" description="Disordered" evidence="15">
    <location>
        <begin position="44"/>
        <end position="71"/>
    </location>
</feature>
<evidence type="ECO:0000256" key="13">
    <source>
        <dbReference type="ARBA" id="ARBA00023237"/>
    </source>
</evidence>
<evidence type="ECO:0000256" key="15">
    <source>
        <dbReference type="SAM" id="MobiDB-lite"/>
    </source>
</evidence>
<evidence type="ECO:0000256" key="2">
    <source>
        <dbReference type="ARBA" id="ARBA00009450"/>
    </source>
</evidence>
<name>A0AAU7LUD3_9BURK</name>
<protein>
    <submittedName>
        <fullName evidence="18">Polysaccharide biosynthesis/export family protein</fullName>
    </submittedName>
</protein>
<evidence type="ECO:0000256" key="7">
    <source>
        <dbReference type="ARBA" id="ARBA00022729"/>
    </source>
</evidence>
<dbReference type="InterPro" id="IPR003715">
    <property type="entry name" value="Poly_export_N"/>
</dbReference>
<evidence type="ECO:0000256" key="11">
    <source>
        <dbReference type="ARBA" id="ARBA00023136"/>
    </source>
</evidence>
<keyword evidence="6" id="KW-0812">Transmembrane</keyword>
<keyword evidence="9" id="KW-0406">Ion transport</keyword>
<evidence type="ECO:0000256" key="5">
    <source>
        <dbReference type="ARBA" id="ARBA00022597"/>
    </source>
</evidence>
<dbReference type="InterPro" id="IPR054765">
    <property type="entry name" value="SLBB_dom"/>
</dbReference>
<evidence type="ECO:0000256" key="1">
    <source>
        <dbReference type="ARBA" id="ARBA00004571"/>
    </source>
</evidence>
<accession>A0AAU7LUD3</accession>
<dbReference type="Pfam" id="PF02563">
    <property type="entry name" value="Poly_export"/>
    <property type="match status" value="1"/>
</dbReference>
<dbReference type="GO" id="GO:0006811">
    <property type="term" value="P:monoatomic ion transport"/>
    <property type="evidence" value="ECO:0007669"/>
    <property type="project" value="UniProtKB-KW"/>
</dbReference>
<evidence type="ECO:0000256" key="6">
    <source>
        <dbReference type="ARBA" id="ARBA00022692"/>
    </source>
</evidence>
<dbReference type="GO" id="GO:0015288">
    <property type="term" value="F:porin activity"/>
    <property type="evidence" value="ECO:0007669"/>
    <property type="project" value="UniProtKB-KW"/>
</dbReference>
<dbReference type="AlphaFoldDB" id="A0AAU7LUD3"/>
<feature type="domain" description="SLBB" evidence="17">
    <location>
        <begin position="201"/>
        <end position="278"/>
    </location>
</feature>
<evidence type="ECO:0000259" key="17">
    <source>
        <dbReference type="Pfam" id="PF22461"/>
    </source>
</evidence>
<dbReference type="GO" id="GO:0009279">
    <property type="term" value="C:cell outer membrane"/>
    <property type="evidence" value="ECO:0007669"/>
    <property type="project" value="UniProtKB-SubCell"/>
</dbReference>
<evidence type="ECO:0000256" key="3">
    <source>
        <dbReference type="ARBA" id="ARBA00022448"/>
    </source>
</evidence>
<evidence type="ECO:0000256" key="4">
    <source>
        <dbReference type="ARBA" id="ARBA00022452"/>
    </source>
</evidence>
<keyword evidence="5" id="KW-0762">Sugar transport</keyword>
<dbReference type="PANTHER" id="PTHR33619:SF3">
    <property type="entry name" value="POLYSACCHARIDE EXPORT PROTEIN GFCE-RELATED"/>
    <property type="match status" value="1"/>
</dbReference>
<keyword evidence="13" id="KW-0998">Cell outer membrane</keyword>
<comment type="similarity">
    <text evidence="2">Belongs to the BexD/CtrA/VexA family.</text>
</comment>
<feature type="compositionally biased region" description="Polar residues" evidence="15">
    <location>
        <begin position="44"/>
        <end position="66"/>
    </location>
</feature>
<sequence length="417" mass="43888">MRTLQTSGFTSRLAQARWPVLFLAAVWLGGCAMAPGLSVGRSLQKTGQWTNPDAGTSRTGTSTANQTPPPGTLLAITPELITQQRALRKAELSTGVKRLFAQAQPYGIGPGDVINIVVWNHPELVLAPAGATLTTDASGLASVGNGYNVSPEGLIQFPLLGTFKIAGLTESAAREELTRRLSRFVRNPQITLRIQAYRAGRVYVDGEVRTPGLQAINDIPMTLPEAINRAGGLTAAADRATVSVTRDGVTSEINLPQLTTLGVNPSRIMLAAGDLVRVSSRDDTKVYVLGEVTIPRALPLRNGSLTLNEALGESGGVNPTSGDPRQIYVVRSRSGDSATAGDADASGTAASAAPATPEIYHLDASSPAAYALAEGFELKSRDVVFVDPVPLVLWNRVISLVLPSAQVVNLSRNPNSN</sequence>